<evidence type="ECO:0000256" key="1">
    <source>
        <dbReference type="ARBA" id="ARBA00004141"/>
    </source>
</evidence>
<evidence type="ECO:0000313" key="10">
    <source>
        <dbReference type="EMBL" id="OQV19481.1"/>
    </source>
</evidence>
<dbReference type="Pfam" id="PF00001">
    <property type="entry name" value="7tm_1"/>
    <property type="match status" value="1"/>
</dbReference>
<keyword evidence="3 8" id="KW-1133">Transmembrane helix</keyword>
<evidence type="ECO:0000256" key="7">
    <source>
        <dbReference type="ARBA" id="ARBA00023224"/>
    </source>
</evidence>
<dbReference type="Proteomes" id="UP000192578">
    <property type="component" value="Unassembled WGS sequence"/>
</dbReference>
<protein>
    <recommendedName>
        <fullName evidence="9">G-protein coupled receptors family 1 profile domain-containing protein</fullName>
    </recommendedName>
</protein>
<organism evidence="10 11">
    <name type="scientific">Hypsibius exemplaris</name>
    <name type="common">Freshwater tardigrade</name>
    <dbReference type="NCBI Taxonomy" id="2072580"/>
    <lineage>
        <taxon>Eukaryota</taxon>
        <taxon>Metazoa</taxon>
        <taxon>Ecdysozoa</taxon>
        <taxon>Tardigrada</taxon>
        <taxon>Eutardigrada</taxon>
        <taxon>Parachela</taxon>
        <taxon>Hypsibioidea</taxon>
        <taxon>Hypsibiidae</taxon>
        <taxon>Hypsibius</taxon>
    </lineage>
</organism>
<keyword evidence="7" id="KW-0807">Transducer</keyword>
<name>A0A1W0WWB5_HYPEX</name>
<feature type="transmembrane region" description="Helical" evidence="8">
    <location>
        <begin position="155"/>
        <end position="175"/>
    </location>
</feature>
<feature type="transmembrane region" description="Helical" evidence="8">
    <location>
        <begin position="6"/>
        <end position="21"/>
    </location>
</feature>
<keyword evidence="4" id="KW-0297">G-protein coupled receptor</keyword>
<dbReference type="SUPFAM" id="SSF81321">
    <property type="entry name" value="Family A G protein-coupled receptor-like"/>
    <property type="match status" value="1"/>
</dbReference>
<keyword evidence="2 8" id="KW-0812">Transmembrane</keyword>
<evidence type="ECO:0000256" key="5">
    <source>
        <dbReference type="ARBA" id="ARBA00023136"/>
    </source>
</evidence>
<dbReference type="AlphaFoldDB" id="A0A1W0WWB5"/>
<sequence>MIAVSVFGALNNVIIFLITLRHHTNHRSGSSRLISSLSFAYALMCAVHFPISSTMTFVQFTAGTIILAVLFQYSVSHRKTRDWLAFLLAVNRVIAVCLPHVYSQYSTRKANYLGVAFSWLFSLLCVVPIALRVGGSIEQSNSGNCIFLPAKIGHVLLALLSSAPIGLTGVAYIVVGMKICCVDVISRRSVLPAVPVTTREQKQRSNFARRRMAVTRMLCCSYLFGCACTAPGYVISSVYPGVYCRDPMISPWSRVITLCEFALNPLILYFLDSDYRVGLSLLLRRRPDTREDNTARNSRGIPGSLQR</sequence>
<feature type="transmembrane region" description="Helical" evidence="8">
    <location>
        <begin position="57"/>
        <end position="76"/>
    </location>
</feature>
<dbReference type="Gene3D" id="1.20.1070.10">
    <property type="entry name" value="Rhodopsin 7-helix transmembrane proteins"/>
    <property type="match status" value="1"/>
</dbReference>
<evidence type="ECO:0000256" key="4">
    <source>
        <dbReference type="ARBA" id="ARBA00023040"/>
    </source>
</evidence>
<accession>A0A1W0WWB5</accession>
<dbReference type="PANTHER" id="PTHR24243">
    <property type="entry name" value="G-PROTEIN COUPLED RECEPTOR"/>
    <property type="match status" value="1"/>
</dbReference>
<evidence type="ECO:0000256" key="8">
    <source>
        <dbReference type="SAM" id="Phobius"/>
    </source>
</evidence>
<dbReference type="CDD" id="cd00637">
    <property type="entry name" value="7tm_classA_rhodopsin-like"/>
    <property type="match status" value="1"/>
</dbReference>
<gene>
    <name evidence="10" type="ORF">BV898_06472</name>
</gene>
<dbReference type="PANTHER" id="PTHR24243:SF208">
    <property type="entry name" value="PYROKININ-1 RECEPTOR"/>
    <property type="match status" value="1"/>
</dbReference>
<keyword evidence="6" id="KW-0675">Receptor</keyword>
<evidence type="ECO:0000313" key="11">
    <source>
        <dbReference type="Proteomes" id="UP000192578"/>
    </source>
</evidence>
<feature type="domain" description="G-protein coupled receptors family 1 profile" evidence="9">
    <location>
        <begin position="11"/>
        <end position="268"/>
    </location>
</feature>
<evidence type="ECO:0000259" key="9">
    <source>
        <dbReference type="PROSITE" id="PS50262"/>
    </source>
</evidence>
<evidence type="ECO:0000256" key="2">
    <source>
        <dbReference type="ARBA" id="ARBA00022692"/>
    </source>
</evidence>
<evidence type="ECO:0000256" key="3">
    <source>
        <dbReference type="ARBA" id="ARBA00022989"/>
    </source>
</evidence>
<dbReference type="InterPro" id="IPR017452">
    <property type="entry name" value="GPCR_Rhodpsn_7TM"/>
</dbReference>
<proteinExistence type="predicted"/>
<feature type="transmembrane region" description="Helical" evidence="8">
    <location>
        <begin position="114"/>
        <end position="134"/>
    </location>
</feature>
<keyword evidence="11" id="KW-1185">Reference proteome</keyword>
<comment type="subcellular location">
    <subcellularLocation>
        <location evidence="1">Membrane</location>
        <topology evidence="1">Multi-pass membrane protein</topology>
    </subcellularLocation>
</comment>
<dbReference type="GO" id="GO:0016020">
    <property type="term" value="C:membrane"/>
    <property type="evidence" value="ECO:0007669"/>
    <property type="project" value="UniProtKB-SubCell"/>
</dbReference>
<keyword evidence="5 8" id="KW-0472">Membrane</keyword>
<dbReference type="EMBL" id="MTYJ01000038">
    <property type="protein sequence ID" value="OQV19481.1"/>
    <property type="molecule type" value="Genomic_DNA"/>
</dbReference>
<dbReference type="InterPro" id="IPR000276">
    <property type="entry name" value="GPCR_Rhodpsn"/>
</dbReference>
<reference evidence="11" key="1">
    <citation type="submission" date="2017-01" db="EMBL/GenBank/DDBJ databases">
        <title>Comparative genomics of anhydrobiosis in the tardigrade Hypsibius dujardini.</title>
        <authorList>
            <person name="Yoshida Y."/>
            <person name="Koutsovoulos G."/>
            <person name="Laetsch D."/>
            <person name="Stevens L."/>
            <person name="Kumar S."/>
            <person name="Horikawa D."/>
            <person name="Ishino K."/>
            <person name="Komine S."/>
            <person name="Tomita M."/>
            <person name="Blaxter M."/>
            <person name="Arakawa K."/>
        </authorList>
    </citation>
    <scope>NUCLEOTIDE SEQUENCE [LARGE SCALE GENOMIC DNA]</scope>
    <source>
        <strain evidence="11">Z151</strain>
    </source>
</reference>
<evidence type="ECO:0000256" key="6">
    <source>
        <dbReference type="ARBA" id="ARBA00023170"/>
    </source>
</evidence>
<comment type="caution">
    <text evidence="10">The sequence shown here is derived from an EMBL/GenBank/DDBJ whole genome shotgun (WGS) entry which is preliminary data.</text>
</comment>
<dbReference type="PROSITE" id="PS50262">
    <property type="entry name" value="G_PROTEIN_RECEP_F1_2"/>
    <property type="match status" value="1"/>
</dbReference>
<dbReference type="GO" id="GO:0004930">
    <property type="term" value="F:G protein-coupled receptor activity"/>
    <property type="evidence" value="ECO:0007669"/>
    <property type="project" value="UniProtKB-KW"/>
</dbReference>